<dbReference type="SUPFAM" id="SSF110738">
    <property type="entry name" value="Glycerate kinase I"/>
    <property type="match status" value="1"/>
</dbReference>
<keyword evidence="2 4" id="KW-0808">Transferase</keyword>
<dbReference type="OrthoDB" id="9774290at2"/>
<comment type="similarity">
    <text evidence="1 4">Belongs to the glycerate kinase type-1 family.</text>
</comment>
<dbReference type="InterPro" id="IPR018193">
    <property type="entry name" value="Glyc_kinase_flavodox-like_fold"/>
</dbReference>
<evidence type="ECO:0000256" key="1">
    <source>
        <dbReference type="ARBA" id="ARBA00006284"/>
    </source>
</evidence>
<dbReference type="Proteomes" id="UP001139722">
    <property type="component" value="Unassembled WGS sequence"/>
</dbReference>
<dbReference type="GO" id="GO:0008887">
    <property type="term" value="F:glycerate kinase activity"/>
    <property type="evidence" value="ECO:0007669"/>
    <property type="project" value="UniProtKB-UniRule"/>
</dbReference>
<name>A0A9X2KAY9_9MICO</name>
<evidence type="ECO:0000256" key="3">
    <source>
        <dbReference type="ARBA" id="ARBA00022777"/>
    </source>
</evidence>
<evidence type="ECO:0000256" key="2">
    <source>
        <dbReference type="ARBA" id="ARBA00022679"/>
    </source>
</evidence>
<gene>
    <name evidence="5" type="ORF">BJ978_000256</name>
</gene>
<keyword evidence="3 4" id="KW-0418">Kinase</keyword>
<dbReference type="Pfam" id="PF02595">
    <property type="entry name" value="Gly_kinase"/>
    <property type="match status" value="1"/>
</dbReference>
<dbReference type="NCBIfam" id="TIGR00045">
    <property type="entry name" value="glycerate kinase"/>
    <property type="match status" value="1"/>
</dbReference>
<proteinExistence type="inferred from homology"/>
<evidence type="ECO:0000256" key="4">
    <source>
        <dbReference type="PIRNR" id="PIRNR006078"/>
    </source>
</evidence>
<dbReference type="EMBL" id="JAMZDY010000001">
    <property type="protein sequence ID" value="MCP2369580.1"/>
    <property type="molecule type" value="Genomic_DNA"/>
</dbReference>
<dbReference type="InterPro" id="IPR004381">
    <property type="entry name" value="Glycerate_kinase"/>
</dbReference>
<accession>A0A9X2KAY9</accession>
<keyword evidence="6" id="KW-1185">Reference proteome</keyword>
<dbReference type="PANTHER" id="PTHR21599">
    <property type="entry name" value="GLYCERATE KINASE"/>
    <property type="match status" value="1"/>
</dbReference>
<sequence>MSRRIVLAPDSFKGTATAAQAVDALARGWRSVAPDDVLVAMPMADGGEGTLDAFAAAVPGAERVPVAVQGPDDRTVDACWLRLPDGTAVVELALASGITLLDPLRPLEAHTLGFGQAIAAALDGGATGLLLAIGGSSSTDGGTGALAALGAKFADAAGEPIPLGGGGLARVRLVDLSGLRALPAGGARILSDVTSPLLGPTGAAAVFGPQKGASPADVALLEANLGALVDAVPGVASIAARAGSGAAGGTGFGLLLWGASMAAGAGAVADAIDVDAALRGADLVVTGEGRFDGQSAAGKVPSEVAARAAAAGVPVALVAGAITADASGFAASASLTDLAGSGAAAMSDPLRWLEAAGAALARDAG</sequence>
<dbReference type="PIRSF" id="PIRSF006078">
    <property type="entry name" value="GlxK"/>
    <property type="match status" value="1"/>
</dbReference>
<dbReference type="InterPro" id="IPR018197">
    <property type="entry name" value="Glycerate_kinase_RE-like"/>
</dbReference>
<dbReference type="PANTHER" id="PTHR21599:SF0">
    <property type="entry name" value="GLYCERATE KINASE"/>
    <property type="match status" value="1"/>
</dbReference>
<dbReference type="EC" id="2.7.1.31" evidence="5"/>
<dbReference type="AlphaFoldDB" id="A0A9X2KAY9"/>
<evidence type="ECO:0000313" key="6">
    <source>
        <dbReference type="Proteomes" id="UP001139722"/>
    </source>
</evidence>
<organism evidence="5 6">
    <name type="scientific">Agromyces terreus</name>
    <dbReference type="NCBI Taxonomy" id="424795"/>
    <lineage>
        <taxon>Bacteria</taxon>
        <taxon>Bacillati</taxon>
        <taxon>Actinomycetota</taxon>
        <taxon>Actinomycetes</taxon>
        <taxon>Micrococcales</taxon>
        <taxon>Microbacteriaceae</taxon>
        <taxon>Agromyces</taxon>
    </lineage>
</organism>
<dbReference type="RefSeq" id="WP_156999051.1">
    <property type="nucleotide sequence ID" value="NZ_JAMZDY010000001.1"/>
</dbReference>
<dbReference type="GO" id="GO:0031388">
    <property type="term" value="P:organic acid phosphorylation"/>
    <property type="evidence" value="ECO:0007669"/>
    <property type="project" value="UniProtKB-UniRule"/>
</dbReference>
<dbReference type="InterPro" id="IPR036129">
    <property type="entry name" value="Glycerate_kinase_sf"/>
</dbReference>
<dbReference type="Gene3D" id="3.40.50.10350">
    <property type="entry name" value="Glycerate kinase, domain 1"/>
    <property type="match status" value="1"/>
</dbReference>
<evidence type="ECO:0000313" key="5">
    <source>
        <dbReference type="EMBL" id="MCP2369580.1"/>
    </source>
</evidence>
<reference evidence="5" key="1">
    <citation type="submission" date="2022-06" db="EMBL/GenBank/DDBJ databases">
        <title>Sequencing the genomes of 1000 actinobacteria strains.</title>
        <authorList>
            <person name="Klenk H.-P."/>
        </authorList>
    </citation>
    <scope>NUCLEOTIDE SEQUENCE</scope>
    <source>
        <strain evidence="5">DSM 22016</strain>
    </source>
</reference>
<comment type="caution">
    <text evidence="5">The sequence shown here is derived from an EMBL/GenBank/DDBJ whole genome shotgun (WGS) entry which is preliminary data.</text>
</comment>
<dbReference type="Gene3D" id="3.90.1510.10">
    <property type="entry name" value="Glycerate kinase, domain 2"/>
    <property type="match status" value="1"/>
</dbReference>
<protein>
    <submittedName>
        <fullName evidence="5">Glycerate kinase</fullName>
        <ecNumber evidence="5">2.7.1.31</ecNumber>
    </submittedName>
</protein>